<evidence type="ECO:0000313" key="1">
    <source>
        <dbReference type="EMBL" id="GIH20897.1"/>
    </source>
</evidence>
<proteinExistence type="predicted"/>
<accession>A0A8J3R3P1</accession>
<evidence type="ECO:0000313" key="2">
    <source>
        <dbReference type="Proteomes" id="UP000642748"/>
    </source>
</evidence>
<dbReference type="EMBL" id="BONZ01000109">
    <property type="protein sequence ID" value="GIH20897.1"/>
    <property type="molecule type" value="Genomic_DNA"/>
</dbReference>
<reference evidence="1" key="1">
    <citation type="submission" date="2021-01" db="EMBL/GenBank/DDBJ databases">
        <title>Whole genome shotgun sequence of Rugosimonospora africana NBRC 104875.</title>
        <authorList>
            <person name="Komaki H."/>
            <person name="Tamura T."/>
        </authorList>
    </citation>
    <scope>NUCLEOTIDE SEQUENCE</scope>
    <source>
        <strain evidence="1">NBRC 104875</strain>
    </source>
</reference>
<comment type="caution">
    <text evidence="1">The sequence shown here is derived from an EMBL/GenBank/DDBJ whole genome shotgun (WGS) entry which is preliminary data.</text>
</comment>
<dbReference type="Proteomes" id="UP000642748">
    <property type="component" value="Unassembled WGS sequence"/>
</dbReference>
<organism evidence="1 2">
    <name type="scientific">Rugosimonospora africana</name>
    <dbReference type="NCBI Taxonomy" id="556532"/>
    <lineage>
        <taxon>Bacteria</taxon>
        <taxon>Bacillati</taxon>
        <taxon>Actinomycetota</taxon>
        <taxon>Actinomycetes</taxon>
        <taxon>Micromonosporales</taxon>
        <taxon>Micromonosporaceae</taxon>
        <taxon>Rugosimonospora</taxon>
    </lineage>
</organism>
<sequence>MQELVGQIMPRLAEQNWREQVGVPLVQEVRKWGRTHRVEIEQHGRFVARYSYEAGPRFYGETTKITVTVYLDERGSLRDQQ</sequence>
<gene>
    <name evidence="1" type="ORF">Raf01_90690</name>
</gene>
<protein>
    <submittedName>
        <fullName evidence="1">Uncharacterized protein</fullName>
    </submittedName>
</protein>
<dbReference type="AlphaFoldDB" id="A0A8J3R3P1"/>
<name>A0A8J3R3P1_9ACTN</name>
<keyword evidence="2" id="KW-1185">Reference proteome</keyword>